<dbReference type="GO" id="GO:0032259">
    <property type="term" value="P:methylation"/>
    <property type="evidence" value="ECO:0007669"/>
    <property type="project" value="UniProtKB-KW"/>
</dbReference>
<reference evidence="10" key="1">
    <citation type="journal article" date="2019" name="Int. J. Syst. Evol. Microbiol.">
        <title>The Global Catalogue of Microorganisms (GCM) 10K type strain sequencing project: providing services to taxonomists for standard genome sequencing and annotation.</title>
        <authorList>
            <consortium name="The Broad Institute Genomics Platform"/>
            <consortium name="The Broad Institute Genome Sequencing Center for Infectious Disease"/>
            <person name="Wu L."/>
            <person name="Ma J."/>
        </authorList>
    </citation>
    <scope>NUCLEOTIDE SEQUENCE [LARGE SCALE GENOMIC DNA]</scope>
    <source>
        <strain evidence="10">CGMCC 1.10992</strain>
    </source>
</reference>
<evidence type="ECO:0000256" key="2">
    <source>
        <dbReference type="ARBA" id="ARBA00022552"/>
    </source>
</evidence>
<dbReference type="GO" id="GO:0008168">
    <property type="term" value="F:methyltransferase activity"/>
    <property type="evidence" value="ECO:0007669"/>
    <property type="project" value="UniProtKB-KW"/>
</dbReference>
<dbReference type="InterPro" id="IPR023543">
    <property type="entry name" value="rRNA_ssu_MeTfrase_C"/>
</dbReference>
<evidence type="ECO:0000256" key="3">
    <source>
        <dbReference type="ARBA" id="ARBA00022603"/>
    </source>
</evidence>
<dbReference type="InterPro" id="IPR007848">
    <property type="entry name" value="Small_mtfrase_dom"/>
</dbReference>
<evidence type="ECO:0000313" key="10">
    <source>
        <dbReference type="Proteomes" id="UP001597380"/>
    </source>
</evidence>
<evidence type="ECO:0000256" key="1">
    <source>
        <dbReference type="ARBA" id="ARBA00022490"/>
    </source>
</evidence>
<dbReference type="InterPro" id="IPR002052">
    <property type="entry name" value="DNA_methylase_N6_adenine_CS"/>
</dbReference>
<evidence type="ECO:0000259" key="8">
    <source>
        <dbReference type="Pfam" id="PF08468"/>
    </source>
</evidence>
<evidence type="ECO:0000256" key="6">
    <source>
        <dbReference type="HAMAP-Rule" id="MF_01862"/>
    </source>
</evidence>
<evidence type="ECO:0000256" key="4">
    <source>
        <dbReference type="ARBA" id="ARBA00022679"/>
    </source>
</evidence>
<keyword evidence="5 6" id="KW-0949">S-adenosyl-L-methionine</keyword>
<evidence type="ECO:0000256" key="5">
    <source>
        <dbReference type="ARBA" id="ARBA00022691"/>
    </source>
</evidence>
<dbReference type="RefSeq" id="WP_345339266.1">
    <property type="nucleotide sequence ID" value="NZ_BAABLI010000008.1"/>
</dbReference>
<accession>A0ABW4XMT4</accession>
<keyword evidence="3 6" id="KW-0489">Methyltransferase</keyword>
<comment type="subcellular location">
    <subcellularLocation>
        <location evidence="6">Cytoplasm</location>
    </subcellularLocation>
</comment>
<dbReference type="PANTHER" id="PTHR47816:SF4">
    <property type="entry name" value="RIBOSOMAL RNA SMALL SUBUNIT METHYLTRANSFERASE C"/>
    <property type="match status" value="1"/>
</dbReference>
<dbReference type="Proteomes" id="UP001597380">
    <property type="component" value="Unassembled WGS sequence"/>
</dbReference>
<dbReference type="EMBL" id="JBHUHT010000012">
    <property type="protein sequence ID" value="MFD2096350.1"/>
    <property type="molecule type" value="Genomic_DNA"/>
</dbReference>
<dbReference type="CDD" id="cd02440">
    <property type="entry name" value="AdoMet_MTases"/>
    <property type="match status" value="1"/>
</dbReference>
<evidence type="ECO:0000259" key="7">
    <source>
        <dbReference type="Pfam" id="PF05175"/>
    </source>
</evidence>
<comment type="catalytic activity">
    <reaction evidence="6">
        <text>guanosine(1207) in 16S rRNA + S-adenosyl-L-methionine = N(2)-methylguanosine(1207) in 16S rRNA + S-adenosyl-L-homocysteine + H(+)</text>
        <dbReference type="Rhea" id="RHEA:42736"/>
        <dbReference type="Rhea" id="RHEA-COMP:10213"/>
        <dbReference type="Rhea" id="RHEA-COMP:10214"/>
        <dbReference type="ChEBI" id="CHEBI:15378"/>
        <dbReference type="ChEBI" id="CHEBI:57856"/>
        <dbReference type="ChEBI" id="CHEBI:59789"/>
        <dbReference type="ChEBI" id="CHEBI:74269"/>
        <dbReference type="ChEBI" id="CHEBI:74481"/>
        <dbReference type="EC" id="2.1.1.172"/>
    </reaction>
</comment>
<proteinExistence type="inferred from homology"/>
<feature type="domain" description="Methyltransferase small N-terminal" evidence="8">
    <location>
        <begin position="8"/>
        <end position="154"/>
    </location>
</feature>
<name>A0ABW4XMT4_9GAMM</name>
<comment type="function">
    <text evidence="6">Specifically methylates the guanine in position 1207 of 16S rRNA in the 30S particle.</text>
</comment>
<sequence>MSSLTPISELLTRSLEHFSKDPLLVINPPADNLHYEMSQLGISAQFFTTDLVTHEYLEGIGANSFFADSPERIDKTDWSQVIFCWPKAKAHAELLLKQTINCMSNDAELWLTGENRGGINSAPKLLKGMELPSQKVDSARRCSLFFSHLTGNHAAPESDFSYFKVNFMHRCFKCASVPGVFNHGKLDEGTKLLLKTIEQTSPYSGRAFDVGCGAGVITAALSFHSPELELSCGDVNAMAVLASKQTMQHNNAKAQVVASNLIKGVEGQFDLVISNPPFHQGLATDYDISSELFKQAHQRLNKKGELRIVANGFLPYSDQIHRIFGNCKVLSENRQFKVYSAIKC</sequence>
<protein>
    <recommendedName>
        <fullName evidence="6">Ribosomal RNA small subunit methyltransferase C</fullName>
        <ecNumber evidence="6">2.1.1.172</ecNumber>
    </recommendedName>
    <alternativeName>
        <fullName evidence="6">16S rRNA m2G1207 methyltransferase</fullName>
    </alternativeName>
    <alternativeName>
        <fullName evidence="6">rRNA (guanine-N(2)-)-methyltransferase RsmC</fullName>
    </alternativeName>
</protein>
<comment type="caution">
    <text evidence="9">The sequence shown here is derived from an EMBL/GenBank/DDBJ whole genome shotgun (WGS) entry which is preliminary data.</text>
</comment>
<keyword evidence="1 6" id="KW-0963">Cytoplasm</keyword>
<dbReference type="Pfam" id="PF08468">
    <property type="entry name" value="MTS_N"/>
    <property type="match status" value="1"/>
</dbReference>
<keyword evidence="4 6" id="KW-0808">Transferase</keyword>
<dbReference type="SUPFAM" id="SSF53335">
    <property type="entry name" value="S-adenosyl-L-methionine-dependent methyltransferases"/>
    <property type="match status" value="1"/>
</dbReference>
<comment type="subunit">
    <text evidence="6">Monomer.</text>
</comment>
<dbReference type="PROSITE" id="PS00092">
    <property type="entry name" value="N6_MTASE"/>
    <property type="match status" value="1"/>
</dbReference>
<dbReference type="HAMAP" id="MF_01862">
    <property type="entry name" value="16SrRNA_methyltr_C"/>
    <property type="match status" value="1"/>
</dbReference>
<dbReference type="EC" id="2.1.1.172" evidence="6"/>
<keyword evidence="10" id="KW-1185">Reference proteome</keyword>
<dbReference type="Gene3D" id="3.40.50.150">
    <property type="entry name" value="Vaccinia Virus protein VP39"/>
    <property type="match status" value="2"/>
</dbReference>
<evidence type="ECO:0000313" key="9">
    <source>
        <dbReference type="EMBL" id="MFD2096350.1"/>
    </source>
</evidence>
<keyword evidence="2 6" id="KW-0698">rRNA processing</keyword>
<comment type="similarity">
    <text evidence="6">Belongs to the methyltransferase superfamily. RsmC family.</text>
</comment>
<dbReference type="InterPro" id="IPR029063">
    <property type="entry name" value="SAM-dependent_MTases_sf"/>
</dbReference>
<organism evidence="9 10">
    <name type="scientific">Corallincola platygyrae</name>
    <dbReference type="NCBI Taxonomy" id="1193278"/>
    <lineage>
        <taxon>Bacteria</taxon>
        <taxon>Pseudomonadati</taxon>
        <taxon>Pseudomonadota</taxon>
        <taxon>Gammaproteobacteria</taxon>
        <taxon>Alteromonadales</taxon>
        <taxon>Psychromonadaceae</taxon>
        <taxon>Corallincola</taxon>
    </lineage>
</organism>
<feature type="domain" description="Methyltransferase small" evidence="7">
    <location>
        <begin position="175"/>
        <end position="340"/>
    </location>
</feature>
<dbReference type="InterPro" id="IPR046977">
    <property type="entry name" value="RsmC/RlmG"/>
</dbReference>
<dbReference type="Pfam" id="PF05175">
    <property type="entry name" value="MTS"/>
    <property type="match status" value="1"/>
</dbReference>
<dbReference type="InterPro" id="IPR013675">
    <property type="entry name" value="Mtase_sm_N"/>
</dbReference>
<dbReference type="PANTHER" id="PTHR47816">
    <property type="entry name" value="RIBOSOMAL RNA SMALL SUBUNIT METHYLTRANSFERASE C"/>
    <property type="match status" value="1"/>
</dbReference>
<gene>
    <name evidence="6" type="primary">rsmC</name>
    <name evidence="9" type="ORF">ACFSJ3_10175</name>
</gene>